<dbReference type="InterPro" id="IPR020846">
    <property type="entry name" value="MFS_dom"/>
</dbReference>
<feature type="transmembrane region" description="Helical" evidence="1">
    <location>
        <begin position="291"/>
        <end position="313"/>
    </location>
</feature>
<reference evidence="3" key="1">
    <citation type="submission" date="2018-05" db="EMBL/GenBank/DDBJ databases">
        <authorList>
            <person name="Lanie J.A."/>
            <person name="Ng W.-L."/>
            <person name="Kazmierczak K.M."/>
            <person name="Andrzejewski T.M."/>
            <person name="Davidsen T.M."/>
            <person name="Wayne K.J."/>
            <person name="Tettelin H."/>
            <person name="Glass J.I."/>
            <person name="Rusch D."/>
            <person name="Podicherti R."/>
            <person name="Tsui H.-C.T."/>
            <person name="Winkler M.E."/>
        </authorList>
    </citation>
    <scope>NUCLEOTIDE SEQUENCE</scope>
</reference>
<feature type="transmembrane region" description="Helical" evidence="1">
    <location>
        <begin position="28"/>
        <end position="61"/>
    </location>
</feature>
<dbReference type="PROSITE" id="PS50850">
    <property type="entry name" value="MFS"/>
    <property type="match status" value="1"/>
</dbReference>
<dbReference type="SUPFAM" id="SSF103473">
    <property type="entry name" value="MFS general substrate transporter"/>
    <property type="match status" value="1"/>
</dbReference>
<feature type="domain" description="Major facilitator superfamily (MFS) profile" evidence="2">
    <location>
        <begin position="1"/>
        <end position="345"/>
    </location>
</feature>
<gene>
    <name evidence="3" type="ORF">METZ01_LOCUS220888</name>
</gene>
<feature type="transmembrane region" description="Helical" evidence="1">
    <location>
        <begin position="201"/>
        <end position="222"/>
    </location>
</feature>
<dbReference type="EMBL" id="UINC01052562">
    <property type="protein sequence ID" value="SVB68034.1"/>
    <property type="molecule type" value="Genomic_DNA"/>
</dbReference>
<keyword evidence="1" id="KW-0472">Membrane</keyword>
<dbReference type="PANTHER" id="PTHR43129">
    <property type="entry name" value="FOSMIDOMYCIN RESISTANCE PROTEIN"/>
    <property type="match status" value="1"/>
</dbReference>
<feature type="transmembrane region" description="Helical" evidence="1">
    <location>
        <begin position="319"/>
        <end position="342"/>
    </location>
</feature>
<proteinExistence type="predicted"/>
<organism evidence="3">
    <name type="scientific">marine metagenome</name>
    <dbReference type="NCBI Taxonomy" id="408172"/>
    <lineage>
        <taxon>unclassified sequences</taxon>
        <taxon>metagenomes</taxon>
        <taxon>ecological metagenomes</taxon>
    </lineage>
</organism>
<keyword evidence="1" id="KW-1133">Transmembrane helix</keyword>
<dbReference type="InterPro" id="IPR011701">
    <property type="entry name" value="MFS"/>
</dbReference>
<evidence type="ECO:0000313" key="3">
    <source>
        <dbReference type="EMBL" id="SVB68034.1"/>
    </source>
</evidence>
<evidence type="ECO:0000259" key="2">
    <source>
        <dbReference type="PROSITE" id="PS50850"/>
    </source>
</evidence>
<sequence>MLKFAYSGAMAIFQMPAGFLSERFSPKLLLAAGTAFLGLAFFLLGLTEGFVTLLLLLFFAGLGSGPQHPLSSTLVAKAYETGPRRAALGIYNFSGDIGKVTLPAILALVAGAVGWRMGVFGLGVFGVISAAAILIALTRLRAGSRPKPQTASEKTISPSGWGILNRRGFAAISAINLLDTGVTFGFLTFLPFLLIEKGAGVEMLGLAVALVFGGGAAGKFLCGLLAERLGIVRTMVLTEIATGAGILVLLFMPLLGALALLPLVGVAMNGTSSVLYATVADFITPERHARGFAFFYTVGMGAGAISPLIFGLVSDAVGVSTSMVILGVLIFLTIPFCLMVSYSQQPLPKRRDDKSHG</sequence>
<dbReference type="Gene3D" id="1.20.1250.20">
    <property type="entry name" value="MFS general substrate transporter like domains"/>
    <property type="match status" value="2"/>
</dbReference>
<keyword evidence="1" id="KW-0812">Transmembrane</keyword>
<dbReference type="GO" id="GO:0005886">
    <property type="term" value="C:plasma membrane"/>
    <property type="evidence" value="ECO:0007669"/>
    <property type="project" value="TreeGrafter"/>
</dbReference>
<protein>
    <recommendedName>
        <fullName evidence="2">Major facilitator superfamily (MFS) profile domain-containing protein</fullName>
    </recommendedName>
</protein>
<dbReference type="AlphaFoldDB" id="A0A382G064"/>
<dbReference type="PANTHER" id="PTHR43129:SF1">
    <property type="entry name" value="FOSMIDOMYCIN RESISTANCE PROTEIN"/>
    <property type="match status" value="1"/>
</dbReference>
<dbReference type="GO" id="GO:0022857">
    <property type="term" value="F:transmembrane transporter activity"/>
    <property type="evidence" value="ECO:0007669"/>
    <property type="project" value="InterPro"/>
</dbReference>
<feature type="transmembrane region" description="Helical" evidence="1">
    <location>
        <begin position="117"/>
        <end position="137"/>
    </location>
</feature>
<name>A0A382G064_9ZZZZ</name>
<accession>A0A382G064</accession>
<dbReference type="InterPro" id="IPR036259">
    <property type="entry name" value="MFS_trans_sf"/>
</dbReference>
<evidence type="ECO:0000256" key="1">
    <source>
        <dbReference type="SAM" id="Phobius"/>
    </source>
</evidence>
<dbReference type="Pfam" id="PF07690">
    <property type="entry name" value="MFS_1"/>
    <property type="match status" value="1"/>
</dbReference>
<feature type="transmembrane region" description="Helical" evidence="1">
    <location>
        <begin position="169"/>
        <end position="195"/>
    </location>
</feature>